<name>A0A1I5RU33_9SPHN</name>
<keyword evidence="5" id="KW-0479">Metal-binding</keyword>
<gene>
    <name evidence="19" type="ORF">SAMN04488241_104123</name>
</gene>
<dbReference type="Gene3D" id="3.90.79.10">
    <property type="entry name" value="Nucleoside Triphosphate Pyrophosphohydrolase"/>
    <property type="match status" value="1"/>
</dbReference>
<dbReference type="InterPro" id="IPR020476">
    <property type="entry name" value="Nudix_hydrolase"/>
</dbReference>
<dbReference type="STRING" id="634430.SAMN04488241_104123"/>
<dbReference type="GO" id="GO:0046872">
    <property type="term" value="F:metal ion binding"/>
    <property type="evidence" value="ECO:0007669"/>
    <property type="project" value="UniProtKB-KW"/>
</dbReference>
<accession>A0A1I5RU33</accession>
<evidence type="ECO:0000256" key="4">
    <source>
        <dbReference type="ARBA" id="ARBA00022705"/>
    </source>
</evidence>
<evidence type="ECO:0000256" key="11">
    <source>
        <dbReference type="ARBA" id="ARBA00036904"/>
    </source>
</evidence>
<evidence type="ECO:0000256" key="15">
    <source>
        <dbReference type="ARBA" id="ARBA00041979"/>
    </source>
</evidence>
<dbReference type="InterPro" id="IPR020084">
    <property type="entry name" value="NUDIX_hydrolase_CS"/>
</dbReference>
<dbReference type="InterPro" id="IPR047127">
    <property type="entry name" value="MutT-like"/>
</dbReference>
<evidence type="ECO:0000256" key="8">
    <source>
        <dbReference type="ARBA" id="ARBA00022842"/>
    </source>
</evidence>
<evidence type="ECO:0000256" key="3">
    <source>
        <dbReference type="ARBA" id="ARBA00022457"/>
    </source>
</evidence>
<dbReference type="EC" id="3.6.1.55" evidence="12"/>
<comment type="catalytic activity">
    <reaction evidence="10">
        <text>8-oxo-dGTP + H2O = 8-oxo-dGMP + diphosphate + H(+)</text>
        <dbReference type="Rhea" id="RHEA:31575"/>
        <dbReference type="ChEBI" id="CHEBI:15377"/>
        <dbReference type="ChEBI" id="CHEBI:15378"/>
        <dbReference type="ChEBI" id="CHEBI:33019"/>
        <dbReference type="ChEBI" id="CHEBI:63224"/>
        <dbReference type="ChEBI" id="CHEBI:77896"/>
        <dbReference type="EC" id="3.6.1.55"/>
    </reaction>
</comment>
<dbReference type="PANTHER" id="PTHR47707:SF1">
    <property type="entry name" value="NUDIX HYDROLASE FAMILY PROTEIN"/>
    <property type="match status" value="1"/>
</dbReference>
<dbReference type="EMBL" id="FOXP01000004">
    <property type="protein sequence ID" value="SFP62045.1"/>
    <property type="molecule type" value="Genomic_DNA"/>
</dbReference>
<keyword evidence="4" id="KW-0235">DNA replication</keyword>
<feature type="domain" description="Nudix hydrolase" evidence="18">
    <location>
        <begin position="9"/>
        <end position="137"/>
    </location>
</feature>
<evidence type="ECO:0000256" key="10">
    <source>
        <dbReference type="ARBA" id="ARBA00035861"/>
    </source>
</evidence>
<dbReference type="GO" id="GO:0044716">
    <property type="term" value="F:8-oxo-GDP phosphatase activity"/>
    <property type="evidence" value="ECO:0007669"/>
    <property type="project" value="TreeGrafter"/>
</dbReference>
<comment type="similarity">
    <text evidence="2 17">Belongs to the Nudix hydrolase family.</text>
</comment>
<dbReference type="PANTHER" id="PTHR47707">
    <property type="entry name" value="8-OXO-DGTP DIPHOSPHATASE"/>
    <property type="match status" value="1"/>
</dbReference>
<dbReference type="InterPro" id="IPR015797">
    <property type="entry name" value="NUDIX_hydrolase-like_dom_sf"/>
</dbReference>
<keyword evidence="8" id="KW-0460">Magnesium</keyword>
<keyword evidence="3" id="KW-0515">Mutator protein</keyword>
<dbReference type="InterPro" id="IPR000086">
    <property type="entry name" value="NUDIX_hydrolase_dom"/>
</dbReference>
<dbReference type="SUPFAM" id="SSF55811">
    <property type="entry name" value="Nudix"/>
    <property type="match status" value="1"/>
</dbReference>
<protein>
    <recommendedName>
        <fullName evidence="13">8-oxo-dGTP diphosphatase</fullName>
        <ecNumber evidence="12">3.6.1.55</ecNumber>
    </recommendedName>
    <alternativeName>
        <fullName evidence="16">7,8-dihydro-8-oxoguanine-triphosphatase</fullName>
    </alternativeName>
    <alternativeName>
        <fullName evidence="15">Mutator protein MutT</fullName>
    </alternativeName>
    <alternativeName>
        <fullName evidence="14">dGTP pyrophosphohydrolase</fullName>
    </alternativeName>
</protein>
<evidence type="ECO:0000256" key="13">
    <source>
        <dbReference type="ARBA" id="ARBA00040794"/>
    </source>
</evidence>
<dbReference type="PRINTS" id="PR00502">
    <property type="entry name" value="NUDIXFAMILY"/>
</dbReference>
<evidence type="ECO:0000256" key="14">
    <source>
        <dbReference type="ARBA" id="ARBA00041592"/>
    </source>
</evidence>
<evidence type="ECO:0000256" key="2">
    <source>
        <dbReference type="ARBA" id="ARBA00005582"/>
    </source>
</evidence>
<dbReference type="GO" id="GO:0035539">
    <property type="term" value="F:8-oxo-7,8-dihydrodeoxyguanosine triphosphate pyrophosphatase activity"/>
    <property type="evidence" value="ECO:0007669"/>
    <property type="project" value="UniProtKB-EC"/>
</dbReference>
<evidence type="ECO:0000256" key="9">
    <source>
        <dbReference type="ARBA" id="ARBA00023204"/>
    </source>
</evidence>
<evidence type="ECO:0000256" key="1">
    <source>
        <dbReference type="ARBA" id="ARBA00001946"/>
    </source>
</evidence>
<comment type="catalytic activity">
    <reaction evidence="11">
        <text>8-oxo-GTP + H2O = 8-oxo-GMP + diphosphate + H(+)</text>
        <dbReference type="Rhea" id="RHEA:67616"/>
        <dbReference type="ChEBI" id="CHEBI:15377"/>
        <dbReference type="ChEBI" id="CHEBI:15378"/>
        <dbReference type="ChEBI" id="CHEBI:33019"/>
        <dbReference type="ChEBI" id="CHEBI:143553"/>
        <dbReference type="ChEBI" id="CHEBI:145694"/>
    </reaction>
</comment>
<dbReference type="AlphaFoldDB" id="A0A1I5RU33"/>
<dbReference type="RefSeq" id="WP_093332614.1">
    <property type="nucleotide sequence ID" value="NZ_FOXP01000004.1"/>
</dbReference>
<proteinExistence type="inferred from homology"/>
<comment type="cofactor">
    <cofactor evidence="1">
        <name>Mg(2+)</name>
        <dbReference type="ChEBI" id="CHEBI:18420"/>
    </cofactor>
</comment>
<evidence type="ECO:0000256" key="7">
    <source>
        <dbReference type="ARBA" id="ARBA00022801"/>
    </source>
</evidence>
<dbReference type="PROSITE" id="PS00893">
    <property type="entry name" value="NUDIX_BOX"/>
    <property type="match status" value="1"/>
</dbReference>
<evidence type="ECO:0000256" key="5">
    <source>
        <dbReference type="ARBA" id="ARBA00022723"/>
    </source>
</evidence>
<organism evidence="19 20">
    <name type="scientific">Sphingomonas rubra</name>
    <dbReference type="NCBI Taxonomy" id="634430"/>
    <lineage>
        <taxon>Bacteria</taxon>
        <taxon>Pseudomonadati</taxon>
        <taxon>Pseudomonadota</taxon>
        <taxon>Alphaproteobacteria</taxon>
        <taxon>Sphingomonadales</taxon>
        <taxon>Sphingomonadaceae</taxon>
        <taxon>Sphingomonas</taxon>
    </lineage>
</organism>
<keyword evidence="20" id="KW-1185">Reference proteome</keyword>
<evidence type="ECO:0000256" key="6">
    <source>
        <dbReference type="ARBA" id="ARBA00022763"/>
    </source>
</evidence>
<evidence type="ECO:0000256" key="17">
    <source>
        <dbReference type="RuleBase" id="RU003476"/>
    </source>
</evidence>
<dbReference type="GO" id="GO:0006260">
    <property type="term" value="P:DNA replication"/>
    <property type="evidence" value="ECO:0007669"/>
    <property type="project" value="UniProtKB-KW"/>
</dbReference>
<dbReference type="PROSITE" id="PS51462">
    <property type="entry name" value="NUDIX"/>
    <property type="match status" value="1"/>
</dbReference>
<evidence type="ECO:0000313" key="20">
    <source>
        <dbReference type="Proteomes" id="UP000199586"/>
    </source>
</evidence>
<dbReference type="CDD" id="cd03425">
    <property type="entry name" value="NUDIX_MutT_NudA_like"/>
    <property type="match status" value="1"/>
</dbReference>
<keyword evidence="9" id="KW-0234">DNA repair</keyword>
<dbReference type="OrthoDB" id="9810648at2"/>
<evidence type="ECO:0000256" key="12">
    <source>
        <dbReference type="ARBA" id="ARBA00038905"/>
    </source>
</evidence>
<reference evidence="19 20" key="1">
    <citation type="submission" date="2016-10" db="EMBL/GenBank/DDBJ databases">
        <authorList>
            <person name="de Groot N.N."/>
        </authorList>
    </citation>
    <scope>NUCLEOTIDE SEQUENCE [LARGE SCALE GENOMIC DNA]</scope>
    <source>
        <strain evidence="19 20">CGMCC 1.9113</strain>
    </source>
</reference>
<keyword evidence="6" id="KW-0227">DNA damage</keyword>
<evidence type="ECO:0000256" key="16">
    <source>
        <dbReference type="ARBA" id="ARBA00042798"/>
    </source>
</evidence>
<evidence type="ECO:0000259" key="18">
    <source>
        <dbReference type="PROSITE" id="PS51462"/>
    </source>
</evidence>
<dbReference type="GO" id="GO:0006281">
    <property type="term" value="P:DNA repair"/>
    <property type="evidence" value="ECO:0007669"/>
    <property type="project" value="UniProtKB-KW"/>
</dbReference>
<keyword evidence="7 17" id="KW-0378">Hydrolase</keyword>
<dbReference type="Proteomes" id="UP000199586">
    <property type="component" value="Unassembled WGS sequence"/>
</dbReference>
<dbReference type="GO" id="GO:0044715">
    <property type="term" value="F:8-oxo-dGDP phosphatase activity"/>
    <property type="evidence" value="ECO:0007669"/>
    <property type="project" value="TreeGrafter"/>
</dbReference>
<dbReference type="Pfam" id="PF00293">
    <property type="entry name" value="NUDIX"/>
    <property type="match status" value="1"/>
</dbReference>
<evidence type="ECO:0000313" key="19">
    <source>
        <dbReference type="EMBL" id="SFP62045.1"/>
    </source>
</evidence>
<dbReference type="GO" id="GO:0008413">
    <property type="term" value="F:8-oxo-7,8-dihydroguanosine triphosphate pyrophosphatase activity"/>
    <property type="evidence" value="ECO:0007669"/>
    <property type="project" value="TreeGrafter"/>
</dbReference>
<sequence>MTDSVTSPPLLIVVAGALVRDDGRVLLQRRGAGKEHAGLWEFPGGKVEPGETPEAALARELAEELGIAPSGPAPVPLSFASEPAGSRHLLLLLFVVTRWRGEPRALDAAEIAWVEPERLGDRLMPPADRPLAAALACALSGGMIERA</sequence>